<accession>A0ABP9YW15</accession>
<dbReference type="EMBL" id="BAABUK010000009">
    <property type="protein sequence ID" value="GAA5811058.1"/>
    <property type="molecule type" value="Genomic_DNA"/>
</dbReference>
<evidence type="ECO:0000256" key="6">
    <source>
        <dbReference type="SAM" id="Coils"/>
    </source>
</evidence>
<evidence type="ECO:0000313" key="10">
    <source>
        <dbReference type="Proteomes" id="UP001473302"/>
    </source>
</evidence>
<feature type="coiled-coil region" evidence="6">
    <location>
        <begin position="51"/>
        <end position="78"/>
    </location>
</feature>
<dbReference type="PANTHER" id="PTHR47338">
    <property type="entry name" value="ZN(II)2CYS6 TRANSCRIPTION FACTOR (EUROFUNG)-RELATED"/>
    <property type="match status" value="1"/>
</dbReference>
<sequence>MSSLKKIPCNCCRERKRKCSYEQPCARCIKFHLECVYTVMTSPADIEYLQELEYIKQIESMQQEIATMENEMRTLKLAPKKTAAVKSNTSTTDDSNTYHDYPSPVSINIPDHVKSPRYYHHHHHLATNPEQHDHWLDQVSCQHESERTIAKRKSIKATVSKPKESEPWTLTVKNGNMSIETHIKSYDDLIGHFKGMVSTCLYQESTSSLPFPISHEIFAAKSSIEKAFCIFIWRKYGKSRFKSLTKYTPVLLHYDPVDPLVKIEPTENIVHITMQLVSTYVQCFHLKALYLHVPSFVKLFMADEQRVMKSPGVMALCGLICHQPCRHLLDIIPLDSLNDYGNYYFELARELVTEQFDEANLDTMMTYTFMSVFKIKTSKDEEAERYLSMAERIYNILLPQYKFKNGVPQSDESILFARLYRCLTHARSVIHLHTLMNRMFRTRSSGPKIFHLLETLNDTDVHIYTATDDSLREIQFIKMKRYLYKLRESIKEGGRYISAQDLPSYVGEFSHQVEMAMRHWYRNILPPDFQLNLPLFQDDSSDIEFFTNLELECGDSPIPLLLRLSLYNEYLIVSKSYLPKDPDHDSLTTDELLKMYKSMRHSPPPHGTKPFVQDTPHHWLKIVDKIKHFRKFHDNNSTEMDDDYVKKMIQAIDPSKLNFSLLQSAHTSIRISLNTVRMVQFLLSRDYACFLDLRWIMNAWEILLRAARFKYQQPGDGGVTLDKIRANLILCLNIIRDQLKLSRRDSSGSLVDVLEQEFNSLF</sequence>
<dbReference type="InterPro" id="IPR050815">
    <property type="entry name" value="TF_fung"/>
</dbReference>
<dbReference type="PANTHER" id="PTHR47338:SF5">
    <property type="entry name" value="ZN(II)2CYS6 TRANSCRIPTION FACTOR (EUROFUNG)"/>
    <property type="match status" value="1"/>
</dbReference>
<evidence type="ECO:0000256" key="3">
    <source>
        <dbReference type="ARBA" id="ARBA00023015"/>
    </source>
</evidence>
<keyword evidence="5" id="KW-0539">Nucleus</keyword>
<keyword evidence="6" id="KW-0175">Coiled coil</keyword>
<name>A0ABP9YW15_9FUNG</name>
<evidence type="ECO:0000256" key="5">
    <source>
        <dbReference type="ARBA" id="ARBA00023242"/>
    </source>
</evidence>
<keyword evidence="2" id="KW-0479">Metal-binding</keyword>
<reference evidence="9 10" key="1">
    <citation type="submission" date="2024-04" db="EMBL/GenBank/DDBJ databases">
        <title>genome sequences of Mucor flavus KT1a and Helicostylum pulchrum KT1b strains isolated from the surface of a dry-aged beef.</title>
        <authorList>
            <person name="Toyotome T."/>
            <person name="Hosono M."/>
            <person name="Torimaru M."/>
            <person name="Fukuda K."/>
            <person name="Mikami N."/>
        </authorList>
    </citation>
    <scope>NUCLEOTIDE SEQUENCE [LARGE SCALE GENOMIC DNA]</scope>
    <source>
        <strain evidence="9 10">KT1a</strain>
    </source>
</reference>
<evidence type="ECO:0000256" key="4">
    <source>
        <dbReference type="ARBA" id="ARBA00023163"/>
    </source>
</evidence>
<dbReference type="PROSITE" id="PS00463">
    <property type="entry name" value="ZN2_CY6_FUNGAL_1"/>
    <property type="match status" value="1"/>
</dbReference>
<evidence type="ECO:0000313" key="9">
    <source>
        <dbReference type="EMBL" id="GAA5811058.1"/>
    </source>
</evidence>
<keyword evidence="10" id="KW-1185">Reference proteome</keyword>
<comment type="subcellular location">
    <subcellularLocation>
        <location evidence="1">Nucleus</location>
    </subcellularLocation>
</comment>
<dbReference type="SMART" id="SM00066">
    <property type="entry name" value="GAL4"/>
    <property type="match status" value="1"/>
</dbReference>
<gene>
    <name evidence="9" type="ORF">MFLAVUS_004487</name>
</gene>
<proteinExistence type="predicted"/>
<evidence type="ECO:0000256" key="7">
    <source>
        <dbReference type="SAM" id="MobiDB-lite"/>
    </source>
</evidence>
<dbReference type="InterPro" id="IPR036864">
    <property type="entry name" value="Zn2-C6_fun-type_DNA-bd_sf"/>
</dbReference>
<feature type="region of interest" description="Disordered" evidence="7">
    <location>
        <begin position="84"/>
        <end position="106"/>
    </location>
</feature>
<dbReference type="CDD" id="cd12148">
    <property type="entry name" value="fungal_TF_MHR"/>
    <property type="match status" value="1"/>
</dbReference>
<keyword evidence="3" id="KW-0805">Transcription regulation</keyword>
<comment type="caution">
    <text evidence="9">The sequence shown here is derived from an EMBL/GenBank/DDBJ whole genome shotgun (WGS) entry which is preliminary data.</text>
</comment>
<keyword evidence="4" id="KW-0804">Transcription</keyword>
<dbReference type="SUPFAM" id="SSF57701">
    <property type="entry name" value="Zn2/Cys6 DNA-binding domain"/>
    <property type="match status" value="1"/>
</dbReference>
<protein>
    <recommendedName>
        <fullName evidence="8">Zn(2)-C6 fungal-type domain-containing protein</fullName>
    </recommendedName>
</protein>
<dbReference type="CDD" id="cd00067">
    <property type="entry name" value="GAL4"/>
    <property type="match status" value="1"/>
</dbReference>
<evidence type="ECO:0000259" key="8">
    <source>
        <dbReference type="PROSITE" id="PS50048"/>
    </source>
</evidence>
<dbReference type="InterPro" id="IPR001138">
    <property type="entry name" value="Zn2Cys6_DnaBD"/>
</dbReference>
<dbReference type="Gene3D" id="4.10.240.10">
    <property type="entry name" value="Zn(2)-C6 fungal-type DNA-binding domain"/>
    <property type="match status" value="1"/>
</dbReference>
<feature type="domain" description="Zn(2)-C6 fungal-type" evidence="8">
    <location>
        <begin position="8"/>
        <end position="37"/>
    </location>
</feature>
<dbReference type="Pfam" id="PF00172">
    <property type="entry name" value="Zn_clus"/>
    <property type="match status" value="1"/>
</dbReference>
<dbReference type="PROSITE" id="PS50048">
    <property type="entry name" value="ZN2_CY6_FUNGAL_2"/>
    <property type="match status" value="1"/>
</dbReference>
<organism evidence="9 10">
    <name type="scientific">Mucor flavus</name>
    <dbReference type="NCBI Taxonomy" id="439312"/>
    <lineage>
        <taxon>Eukaryota</taxon>
        <taxon>Fungi</taxon>
        <taxon>Fungi incertae sedis</taxon>
        <taxon>Mucoromycota</taxon>
        <taxon>Mucoromycotina</taxon>
        <taxon>Mucoromycetes</taxon>
        <taxon>Mucorales</taxon>
        <taxon>Mucorineae</taxon>
        <taxon>Mucoraceae</taxon>
        <taxon>Mucor</taxon>
    </lineage>
</organism>
<dbReference type="Proteomes" id="UP001473302">
    <property type="component" value="Unassembled WGS sequence"/>
</dbReference>
<evidence type="ECO:0000256" key="2">
    <source>
        <dbReference type="ARBA" id="ARBA00022723"/>
    </source>
</evidence>
<evidence type="ECO:0000256" key="1">
    <source>
        <dbReference type="ARBA" id="ARBA00004123"/>
    </source>
</evidence>